<comment type="caution">
    <text evidence="1">The sequence shown here is derived from an EMBL/GenBank/DDBJ whole genome shotgun (WGS) entry which is preliminary data.</text>
</comment>
<organism evidence="1 2">
    <name type="scientific">Vespula maculifrons</name>
    <name type="common">Eastern yellow jacket</name>
    <name type="synonym">Wasp</name>
    <dbReference type="NCBI Taxonomy" id="7453"/>
    <lineage>
        <taxon>Eukaryota</taxon>
        <taxon>Metazoa</taxon>
        <taxon>Ecdysozoa</taxon>
        <taxon>Arthropoda</taxon>
        <taxon>Hexapoda</taxon>
        <taxon>Insecta</taxon>
        <taxon>Pterygota</taxon>
        <taxon>Neoptera</taxon>
        <taxon>Endopterygota</taxon>
        <taxon>Hymenoptera</taxon>
        <taxon>Apocrita</taxon>
        <taxon>Aculeata</taxon>
        <taxon>Vespoidea</taxon>
        <taxon>Vespidae</taxon>
        <taxon>Vespinae</taxon>
        <taxon>Vespula</taxon>
    </lineage>
</organism>
<reference evidence="1 2" key="1">
    <citation type="journal article" date="2024" name="Ann. Entomol. Soc. Am.">
        <title>Genomic analyses of the southern and eastern yellowjacket wasps (Hymenoptera: Vespidae) reveal evolutionary signatures of social life.</title>
        <authorList>
            <person name="Catto M.A."/>
            <person name="Caine P.B."/>
            <person name="Orr S.E."/>
            <person name="Hunt B.G."/>
            <person name="Goodisman M.A.D."/>
        </authorList>
    </citation>
    <scope>NUCLEOTIDE SEQUENCE [LARGE SCALE GENOMIC DNA]</scope>
    <source>
        <strain evidence="1">232</strain>
        <tissue evidence="1">Head and thorax</tissue>
    </source>
</reference>
<sequence>MELPVSDSNPVLTLQGKCGRGRRVTEEFCVEKGEGRIKASKKLSFTDGSAIALSVTATAIFEVYRADVGPRAQLERKYPGPCNSRDSGYFYCEINQRHYCLLEATSTDSVCKPAAEAWNNIIHKKCLPYVTILRETMLAMASSLMVVLQVGKGLLGVGRLTVKFALNLLLHRKENANDFLDKFEGDS</sequence>
<evidence type="ECO:0000313" key="1">
    <source>
        <dbReference type="EMBL" id="KAL2727786.1"/>
    </source>
</evidence>
<dbReference type="EMBL" id="JAYRBN010000100">
    <property type="protein sequence ID" value="KAL2727786.1"/>
    <property type="molecule type" value="Genomic_DNA"/>
</dbReference>
<keyword evidence="2" id="KW-1185">Reference proteome</keyword>
<gene>
    <name evidence="1" type="ORF">V1477_017062</name>
</gene>
<protein>
    <submittedName>
        <fullName evidence="1">Uncharacterized protein</fullName>
    </submittedName>
</protein>
<name>A0ABD2B4Y9_VESMC</name>
<proteinExistence type="predicted"/>
<accession>A0ABD2B4Y9</accession>
<dbReference type="AlphaFoldDB" id="A0ABD2B4Y9"/>
<evidence type="ECO:0000313" key="2">
    <source>
        <dbReference type="Proteomes" id="UP001607303"/>
    </source>
</evidence>
<dbReference type="Proteomes" id="UP001607303">
    <property type="component" value="Unassembled WGS sequence"/>
</dbReference>